<keyword evidence="3" id="KW-1185">Reference proteome</keyword>
<dbReference type="Pfam" id="PF04969">
    <property type="entry name" value="CS"/>
    <property type="match status" value="1"/>
</dbReference>
<dbReference type="SMART" id="SM00028">
    <property type="entry name" value="TPR"/>
    <property type="match status" value="3"/>
</dbReference>
<dbReference type="PROSITE" id="PS51203">
    <property type="entry name" value="CS"/>
    <property type="match status" value="1"/>
</dbReference>
<dbReference type="PANTHER" id="PTHR46492">
    <property type="entry name" value="DYNEIN ASSEMBLY FACTOR 4, AXONEMAL"/>
    <property type="match status" value="1"/>
</dbReference>
<feature type="coiled-coil region" evidence="1">
    <location>
        <begin position="101"/>
        <end position="162"/>
    </location>
</feature>
<dbReference type="InterPro" id="IPR011990">
    <property type="entry name" value="TPR-like_helical_dom_sf"/>
</dbReference>
<evidence type="ECO:0000259" key="2">
    <source>
        <dbReference type="PROSITE" id="PS51203"/>
    </source>
</evidence>
<organism evidence="3 4">
    <name type="scientific">Polistes dominula</name>
    <name type="common">European paper wasp</name>
    <name type="synonym">Vespa dominula</name>
    <dbReference type="NCBI Taxonomy" id="743375"/>
    <lineage>
        <taxon>Eukaryota</taxon>
        <taxon>Metazoa</taxon>
        <taxon>Ecdysozoa</taxon>
        <taxon>Arthropoda</taxon>
        <taxon>Hexapoda</taxon>
        <taxon>Insecta</taxon>
        <taxon>Pterygota</taxon>
        <taxon>Neoptera</taxon>
        <taxon>Endopterygota</taxon>
        <taxon>Hymenoptera</taxon>
        <taxon>Apocrita</taxon>
        <taxon>Aculeata</taxon>
        <taxon>Vespoidea</taxon>
        <taxon>Vespidae</taxon>
        <taxon>Polistinae</taxon>
        <taxon>Polistini</taxon>
        <taxon>Polistes</taxon>
    </lineage>
</organism>
<dbReference type="InterPro" id="IPR019734">
    <property type="entry name" value="TPR_rpt"/>
</dbReference>
<feature type="domain" description="CS" evidence="2">
    <location>
        <begin position="4"/>
        <end position="88"/>
    </location>
</feature>
<dbReference type="RefSeq" id="XP_015171369.1">
    <property type="nucleotide sequence ID" value="XM_015315883.1"/>
</dbReference>
<dbReference type="Proteomes" id="UP000694924">
    <property type="component" value="Unplaced"/>
</dbReference>
<dbReference type="SUPFAM" id="SSF48452">
    <property type="entry name" value="TPR-like"/>
    <property type="match status" value="1"/>
</dbReference>
<proteinExistence type="predicted"/>
<name>A0ABM1HTT2_POLDO</name>
<gene>
    <name evidence="4" type="primary">LOC107063792</name>
</gene>
<keyword evidence="1" id="KW-0175">Coiled coil</keyword>
<dbReference type="Gene3D" id="2.60.40.790">
    <property type="match status" value="1"/>
</dbReference>
<reference evidence="4" key="1">
    <citation type="submission" date="2025-08" db="UniProtKB">
        <authorList>
            <consortium name="RefSeq"/>
        </authorList>
    </citation>
    <scope>IDENTIFICATION</scope>
    <source>
        <tissue evidence="4">Whole body</tissue>
    </source>
</reference>
<dbReference type="Gene3D" id="1.25.40.10">
    <property type="entry name" value="Tetratricopeptide repeat domain"/>
    <property type="match status" value="1"/>
</dbReference>
<dbReference type="InterPro" id="IPR007052">
    <property type="entry name" value="CS_dom"/>
</dbReference>
<dbReference type="GeneID" id="107063792"/>
<evidence type="ECO:0000313" key="4">
    <source>
        <dbReference type="RefSeq" id="XP_015171369.1"/>
    </source>
</evidence>
<dbReference type="InterPro" id="IPR052004">
    <property type="entry name" value="Dynein_assembly_factor_4"/>
</dbReference>
<dbReference type="SUPFAM" id="SSF49764">
    <property type="entry name" value="HSP20-like chaperones"/>
    <property type="match status" value="1"/>
</dbReference>
<dbReference type="PANTHER" id="PTHR46492:SF1">
    <property type="entry name" value="DYNEIN AXONEMAL ASSEMBLY FACTOR 4"/>
    <property type="match status" value="1"/>
</dbReference>
<dbReference type="InterPro" id="IPR008978">
    <property type="entry name" value="HSP20-like_chaperone"/>
</dbReference>
<protein>
    <submittedName>
        <fullName evidence="4">Dyslexia susceptibility 1 candidate gene 1 protein homolog</fullName>
    </submittedName>
</protein>
<accession>A0ABM1HTT2</accession>
<evidence type="ECO:0000256" key="1">
    <source>
        <dbReference type="SAM" id="Coils"/>
    </source>
</evidence>
<evidence type="ECO:0000313" key="3">
    <source>
        <dbReference type="Proteomes" id="UP000694924"/>
    </source>
</evidence>
<sequence>MPVIIIKDYTWRDTADSVIVYVPFKSRPKKIDFLVIDNYLKASCPPFLLELFLWANIIEEESTCTLDDNKVIFSLRKANISLKWPQLELDDLDKNTKKNYRNCAIERIQKVTEERQKAQSEKRQYLKKEAVRAQIDLDTAVLNKINAMRDSYRREAMEALEDWRSKTEIPILKNEQGKIEKNRKAYKPPLKWFKDDVTGTVKNRPMTDEEIFVNDTKGCSKGRNDRELDWNESKVKEASFHESEFPRKEDGSVQCNAKENDLTTNKHKLNITEEINISTDSESDSDRNSYDKSINGNILRKSSFTSTKSIRSCRKELIDRILTSGKPQRMNQIFDEPNKAVPLPRKNATINIKFSERTFPTPARESHLIEEQEWLEKQAEARRKTGFVAEDLRPEERDPQWLKDKGDEFFKAGNYLGAISAYSLGIKISDKMASLYVNRSAAHYALENYYRCTEDCSKALELMEPKCESNRESRARCHARRGAALCKLSAPQHGIPELEAAIKLTPDNESIKRDLLNAKQYFNIKD</sequence>